<organism evidence="1 2">
    <name type="scientific">Camellia lanceoleosa</name>
    <dbReference type="NCBI Taxonomy" id="1840588"/>
    <lineage>
        <taxon>Eukaryota</taxon>
        <taxon>Viridiplantae</taxon>
        <taxon>Streptophyta</taxon>
        <taxon>Embryophyta</taxon>
        <taxon>Tracheophyta</taxon>
        <taxon>Spermatophyta</taxon>
        <taxon>Magnoliopsida</taxon>
        <taxon>eudicotyledons</taxon>
        <taxon>Gunneridae</taxon>
        <taxon>Pentapetalae</taxon>
        <taxon>asterids</taxon>
        <taxon>Ericales</taxon>
        <taxon>Theaceae</taxon>
        <taxon>Camellia</taxon>
    </lineage>
</organism>
<protein>
    <submittedName>
        <fullName evidence="1">Uncharacterized protein</fullName>
    </submittedName>
</protein>
<evidence type="ECO:0000313" key="1">
    <source>
        <dbReference type="EMBL" id="KAI7982064.1"/>
    </source>
</evidence>
<dbReference type="EMBL" id="CM045768">
    <property type="protein sequence ID" value="KAI7982064.1"/>
    <property type="molecule type" value="Genomic_DNA"/>
</dbReference>
<gene>
    <name evidence="1" type="ORF">LOK49_LG15G02361</name>
</gene>
<comment type="caution">
    <text evidence="1">The sequence shown here is derived from an EMBL/GenBank/DDBJ whole genome shotgun (WGS) entry which is preliminary data.</text>
</comment>
<accession>A0ACC0F0R0</accession>
<keyword evidence="2" id="KW-1185">Reference proteome</keyword>
<dbReference type="Proteomes" id="UP001060215">
    <property type="component" value="Chromosome 11"/>
</dbReference>
<reference evidence="1 2" key="1">
    <citation type="journal article" date="2022" name="Plant J.">
        <title>Chromosome-level genome of Camellia lanceoleosa provides a valuable resource for understanding genome evolution and self-incompatibility.</title>
        <authorList>
            <person name="Gong W."/>
            <person name="Xiao S."/>
            <person name="Wang L."/>
            <person name="Liao Z."/>
            <person name="Chang Y."/>
            <person name="Mo W."/>
            <person name="Hu G."/>
            <person name="Li W."/>
            <person name="Zhao G."/>
            <person name="Zhu H."/>
            <person name="Hu X."/>
            <person name="Ji K."/>
            <person name="Xiang X."/>
            <person name="Song Q."/>
            <person name="Yuan D."/>
            <person name="Jin S."/>
            <person name="Zhang L."/>
        </authorList>
    </citation>
    <scope>NUCLEOTIDE SEQUENCE [LARGE SCALE GENOMIC DNA]</scope>
    <source>
        <strain evidence="1">SQ_2022a</strain>
    </source>
</reference>
<evidence type="ECO:0000313" key="2">
    <source>
        <dbReference type="Proteomes" id="UP001060215"/>
    </source>
</evidence>
<name>A0ACC0F0R0_9ERIC</name>
<proteinExistence type="predicted"/>
<sequence>MMNNKDAGAVAAVDRIPFSYISANFTFNSDNCVADLYGIRASLVDGGEIRGAGNAWVCPEVDLLLLIC</sequence>